<dbReference type="Proteomes" id="UP000193922">
    <property type="component" value="Unassembled WGS sequence"/>
</dbReference>
<protein>
    <submittedName>
        <fullName evidence="1">Uncharacterized protein</fullName>
    </submittedName>
</protein>
<dbReference type="RefSeq" id="XP_040740723.1">
    <property type="nucleotide sequence ID" value="XM_040891851.1"/>
</dbReference>
<reference evidence="1 2" key="1">
    <citation type="submission" date="2016-07" db="EMBL/GenBank/DDBJ databases">
        <title>Pervasive Adenine N6-methylation of Active Genes in Fungi.</title>
        <authorList>
            <consortium name="DOE Joint Genome Institute"/>
            <person name="Mondo S.J."/>
            <person name="Dannebaum R.O."/>
            <person name="Kuo R.C."/>
            <person name="Labutti K."/>
            <person name="Haridas S."/>
            <person name="Kuo A."/>
            <person name="Salamov A."/>
            <person name="Ahrendt S.R."/>
            <person name="Lipzen A."/>
            <person name="Sullivan W."/>
            <person name="Andreopoulos W.B."/>
            <person name="Clum A."/>
            <person name="Lindquist E."/>
            <person name="Daum C."/>
            <person name="Ramamoorthy G.K."/>
            <person name="Gryganskyi A."/>
            <person name="Culley D."/>
            <person name="Magnuson J.K."/>
            <person name="James T.Y."/>
            <person name="O'Malley M.A."/>
            <person name="Stajich J.E."/>
            <person name="Spatafora J.W."/>
            <person name="Visel A."/>
            <person name="Grigoriev I.V."/>
        </authorList>
    </citation>
    <scope>NUCLEOTIDE SEQUENCE [LARGE SCALE GENOMIC DNA]</scope>
    <source>
        <strain evidence="1 2">ATCC 12442</strain>
    </source>
</reference>
<dbReference type="OrthoDB" id="5593990at2759"/>
<dbReference type="EMBL" id="MCFD01000014">
    <property type="protein sequence ID" value="ORX66764.1"/>
    <property type="molecule type" value="Genomic_DNA"/>
</dbReference>
<dbReference type="GeneID" id="63808499"/>
<name>A0A1Y1W0W4_9FUNG</name>
<accession>A0A1Y1W0W4</accession>
<organism evidence="1 2">
    <name type="scientific">Linderina pennispora</name>
    <dbReference type="NCBI Taxonomy" id="61395"/>
    <lineage>
        <taxon>Eukaryota</taxon>
        <taxon>Fungi</taxon>
        <taxon>Fungi incertae sedis</taxon>
        <taxon>Zoopagomycota</taxon>
        <taxon>Kickxellomycotina</taxon>
        <taxon>Kickxellomycetes</taxon>
        <taxon>Kickxellales</taxon>
        <taxon>Kickxellaceae</taxon>
        <taxon>Linderina</taxon>
    </lineage>
</organism>
<evidence type="ECO:0000313" key="1">
    <source>
        <dbReference type="EMBL" id="ORX66764.1"/>
    </source>
</evidence>
<keyword evidence="2" id="KW-1185">Reference proteome</keyword>
<dbReference type="AlphaFoldDB" id="A0A1Y1W0W4"/>
<proteinExistence type="predicted"/>
<evidence type="ECO:0000313" key="2">
    <source>
        <dbReference type="Proteomes" id="UP000193922"/>
    </source>
</evidence>
<comment type="caution">
    <text evidence="1">The sequence shown here is derived from an EMBL/GenBank/DDBJ whole genome shotgun (WGS) entry which is preliminary data.</text>
</comment>
<gene>
    <name evidence="1" type="ORF">DL89DRAFT_59470</name>
</gene>
<sequence length="147" mass="16889">MYMVQTCRPFLTSFRMRVPCKAIDTRVFDLTPYHIEIVQRNAPVLQRLRVVLDRPETFRQLVLRGDGMPIVFPCLRTLKMNSPESTAAAQSSVDASPSGAIFPELELLYLNMRYPFENDVLFRGNKNSLRLPENTGFRTNSQYACPL</sequence>